<protein>
    <submittedName>
        <fullName evidence="1">Uncharacterized protein</fullName>
    </submittedName>
</protein>
<gene>
    <name evidence="1" type="ORF">F2Q68_00016783</name>
</gene>
<proteinExistence type="predicted"/>
<name>A0A8S9HNV4_BRACR</name>
<dbReference type="AlphaFoldDB" id="A0A8S9HNV4"/>
<reference evidence="1" key="1">
    <citation type="submission" date="2019-12" db="EMBL/GenBank/DDBJ databases">
        <title>Genome sequencing and annotation of Brassica cretica.</title>
        <authorList>
            <person name="Studholme D.J."/>
            <person name="Sarris P.F."/>
        </authorList>
    </citation>
    <scope>NUCLEOTIDE SEQUENCE</scope>
    <source>
        <strain evidence="1">PFS-001/15</strain>
        <tissue evidence="1">Leaf</tissue>
    </source>
</reference>
<evidence type="ECO:0000313" key="1">
    <source>
        <dbReference type="EMBL" id="KAF2559573.1"/>
    </source>
</evidence>
<evidence type="ECO:0000313" key="2">
    <source>
        <dbReference type="Proteomes" id="UP000712281"/>
    </source>
</evidence>
<comment type="caution">
    <text evidence="1">The sequence shown here is derived from an EMBL/GenBank/DDBJ whole genome shotgun (WGS) entry which is preliminary data.</text>
</comment>
<organism evidence="1 2">
    <name type="scientific">Brassica cretica</name>
    <name type="common">Mustard</name>
    <dbReference type="NCBI Taxonomy" id="69181"/>
    <lineage>
        <taxon>Eukaryota</taxon>
        <taxon>Viridiplantae</taxon>
        <taxon>Streptophyta</taxon>
        <taxon>Embryophyta</taxon>
        <taxon>Tracheophyta</taxon>
        <taxon>Spermatophyta</taxon>
        <taxon>Magnoliopsida</taxon>
        <taxon>eudicotyledons</taxon>
        <taxon>Gunneridae</taxon>
        <taxon>Pentapetalae</taxon>
        <taxon>rosids</taxon>
        <taxon>malvids</taxon>
        <taxon>Brassicales</taxon>
        <taxon>Brassicaceae</taxon>
        <taxon>Brassiceae</taxon>
        <taxon>Brassica</taxon>
    </lineage>
</organism>
<accession>A0A8S9HNV4</accession>
<dbReference type="EMBL" id="QGKW02001940">
    <property type="protein sequence ID" value="KAF2559573.1"/>
    <property type="molecule type" value="Genomic_DNA"/>
</dbReference>
<sequence>MGSLSDRTLARARSLRSDRAEYVFGYFVATLFELLSDDSCFFRKAFRKEESISKKYLSKKVSTFFFFGDFDVNFVATVFDPNTALCFPLGEPLSAFSGRHSMTRRLVLNLLCHGHVDGSC</sequence>
<dbReference type="Proteomes" id="UP000712281">
    <property type="component" value="Unassembled WGS sequence"/>
</dbReference>